<dbReference type="EMBL" id="JACGWS010000001">
    <property type="protein sequence ID" value="MBC8753517.1"/>
    <property type="molecule type" value="Genomic_DNA"/>
</dbReference>
<dbReference type="Pfam" id="PF00149">
    <property type="entry name" value="Metallophos"/>
    <property type="match status" value="1"/>
</dbReference>
<dbReference type="RefSeq" id="WP_187560548.1">
    <property type="nucleotide sequence ID" value="NZ_JACGWS010000001.1"/>
</dbReference>
<name>A0ABR7Q4S0_9FLAO</name>
<dbReference type="SUPFAM" id="SSF56300">
    <property type="entry name" value="Metallo-dependent phosphatases"/>
    <property type="match status" value="1"/>
</dbReference>
<dbReference type="PANTHER" id="PTHR46546:SF4">
    <property type="entry name" value="SHEWANELLA-LIKE PROTEIN PHOSPHATASE 1"/>
    <property type="match status" value="1"/>
</dbReference>
<dbReference type="Gene3D" id="3.60.21.10">
    <property type="match status" value="1"/>
</dbReference>
<evidence type="ECO:0000313" key="3">
    <source>
        <dbReference type="EMBL" id="MBC8753517.1"/>
    </source>
</evidence>
<organism evidence="3 4">
    <name type="scientific">Kordia aestuariivivens</name>
    <dbReference type="NCBI Taxonomy" id="2759037"/>
    <lineage>
        <taxon>Bacteria</taxon>
        <taxon>Pseudomonadati</taxon>
        <taxon>Bacteroidota</taxon>
        <taxon>Flavobacteriia</taxon>
        <taxon>Flavobacteriales</taxon>
        <taxon>Flavobacteriaceae</taxon>
        <taxon>Kordia</taxon>
    </lineage>
</organism>
<comment type="caution">
    <text evidence="3">The sequence shown here is derived from an EMBL/GenBank/DDBJ whole genome shotgun (WGS) entry which is preliminary data.</text>
</comment>
<keyword evidence="1" id="KW-1133">Transmembrane helix</keyword>
<feature type="domain" description="Calcineurin-like phosphoesterase" evidence="2">
    <location>
        <begin position="119"/>
        <end position="336"/>
    </location>
</feature>
<gene>
    <name evidence="3" type="ORF">H2O64_02465</name>
</gene>
<keyword evidence="1" id="KW-0812">Transmembrane</keyword>
<dbReference type="PANTHER" id="PTHR46546">
    <property type="entry name" value="SHEWANELLA-LIKE PROTEIN PHOSPHATASE 1"/>
    <property type="match status" value="1"/>
</dbReference>
<keyword evidence="1" id="KW-0472">Membrane</keyword>
<protein>
    <submittedName>
        <fullName evidence="3">Metallophosphoesterase</fullName>
    </submittedName>
</protein>
<dbReference type="InterPro" id="IPR029052">
    <property type="entry name" value="Metallo-depent_PP-like"/>
</dbReference>
<accession>A0ABR7Q4S0</accession>
<dbReference type="Proteomes" id="UP000619238">
    <property type="component" value="Unassembled WGS sequence"/>
</dbReference>
<sequence>MKKRIARYVKHITVTILFLALSAIAFGLYHGASLHYGDHPSRMNLDKEGPYVFYENDSTLSVKYLRGNKKDGFYTATKSYALNEAIPGSCYFPLEDTTFDFTIDATLETPQTVYNDGNPILAISDIESGYKTFRDFLMQHQVIDTDLNWTFGKGHLVLVGDFVDRGFSTTQVLWFVYKLEQEAKNHGGLVHFIIGNHELKNMQAKFGAASQKYLGVSAILGKQQHDLYSQESFLGKWLASKNAIEKINGHIFVHGGIHPEVAELGLSLEEINTISRNHYYTAYFPKPQKTTAQLITSTRKGISWYRGYFREDLSQVQIDSQLEIFNAKSVVVGHTLQSKVKSFFNGKIIGIDVKHPKDYNKSWPNSQSEGLLIENDVMFRLLHDGTKTAL</sequence>
<keyword evidence="4" id="KW-1185">Reference proteome</keyword>
<evidence type="ECO:0000256" key="1">
    <source>
        <dbReference type="SAM" id="Phobius"/>
    </source>
</evidence>
<evidence type="ECO:0000259" key="2">
    <source>
        <dbReference type="Pfam" id="PF00149"/>
    </source>
</evidence>
<reference evidence="3 4" key="1">
    <citation type="submission" date="2020-07" db="EMBL/GenBank/DDBJ databases">
        <title>Description of Kordia aestuariivivens sp. nov., isolated from a tidal flat.</title>
        <authorList>
            <person name="Park S."/>
            <person name="Yoon J.-H."/>
        </authorList>
    </citation>
    <scope>NUCLEOTIDE SEQUENCE [LARGE SCALE GENOMIC DNA]</scope>
    <source>
        <strain evidence="3 4">YSTF-M3</strain>
    </source>
</reference>
<proteinExistence type="predicted"/>
<evidence type="ECO:0000313" key="4">
    <source>
        <dbReference type="Proteomes" id="UP000619238"/>
    </source>
</evidence>
<dbReference type="InterPro" id="IPR004843">
    <property type="entry name" value="Calcineurin-like_PHP"/>
</dbReference>
<feature type="transmembrane region" description="Helical" evidence="1">
    <location>
        <begin position="12"/>
        <end position="32"/>
    </location>
</feature>